<proteinExistence type="predicted"/>
<protein>
    <submittedName>
        <fullName evidence="2 3">Uncharacterized protein</fullName>
    </submittedName>
</protein>
<feature type="compositionally biased region" description="Pro residues" evidence="1">
    <location>
        <begin position="8"/>
        <end position="20"/>
    </location>
</feature>
<dbReference type="EMBL" id="ABJB010477760">
    <property type="status" value="NOT_ANNOTATED_CDS"/>
    <property type="molecule type" value="Genomic_DNA"/>
</dbReference>
<dbReference type="PaxDb" id="6945-B7Q193"/>
<keyword evidence="4" id="KW-1185">Reference proteome</keyword>
<dbReference type="EMBL" id="DS836431">
    <property type="protein sequence ID" value="EEC12615.1"/>
    <property type="molecule type" value="Genomic_DNA"/>
</dbReference>
<evidence type="ECO:0000256" key="1">
    <source>
        <dbReference type="SAM" id="MobiDB-lite"/>
    </source>
</evidence>
<dbReference type="EnsemblMetazoa" id="ISCW009119-RA">
    <property type="protein sequence ID" value="ISCW009119-PA"/>
    <property type="gene ID" value="ISCW009119"/>
</dbReference>
<evidence type="ECO:0000313" key="4">
    <source>
        <dbReference type="Proteomes" id="UP000001555"/>
    </source>
</evidence>
<dbReference type="Proteomes" id="UP000001555">
    <property type="component" value="Unassembled WGS sequence"/>
</dbReference>
<reference evidence="2 4" key="1">
    <citation type="submission" date="2008-03" db="EMBL/GenBank/DDBJ databases">
        <title>Annotation of Ixodes scapularis.</title>
        <authorList>
            <consortium name="Ixodes scapularis Genome Project Consortium"/>
            <person name="Caler E."/>
            <person name="Hannick L.I."/>
            <person name="Bidwell S."/>
            <person name="Joardar V."/>
            <person name="Thiagarajan M."/>
            <person name="Amedeo P."/>
            <person name="Galinsky K.J."/>
            <person name="Schobel S."/>
            <person name="Inman J."/>
            <person name="Hostetler J."/>
            <person name="Miller J."/>
            <person name="Hammond M."/>
            <person name="Megy K."/>
            <person name="Lawson D."/>
            <person name="Kodira C."/>
            <person name="Sutton G."/>
            <person name="Meyer J."/>
            <person name="Hill C.A."/>
            <person name="Birren B."/>
            <person name="Nene V."/>
            <person name="Collins F."/>
            <person name="Alarcon-Chaidez F."/>
            <person name="Wikel S."/>
            <person name="Strausberg R."/>
        </authorList>
    </citation>
    <scope>NUCLEOTIDE SEQUENCE [LARGE SCALE GENOMIC DNA]</scope>
    <source>
        <strain evidence="4">Wikel</strain>
        <strain evidence="2">Wikel colony</strain>
    </source>
</reference>
<feature type="region of interest" description="Disordered" evidence="1">
    <location>
        <begin position="37"/>
        <end position="72"/>
    </location>
</feature>
<dbReference type="HOGENOM" id="CLU_2729539_0_0_1"/>
<dbReference type="InParanoid" id="B7Q193"/>
<feature type="non-terminal residue" evidence="2">
    <location>
        <position position="1"/>
    </location>
</feature>
<feature type="region of interest" description="Disordered" evidence="1">
    <location>
        <begin position="1"/>
        <end position="20"/>
    </location>
</feature>
<reference evidence="3" key="2">
    <citation type="submission" date="2020-05" db="UniProtKB">
        <authorList>
            <consortium name="EnsemblMetazoa"/>
        </authorList>
    </citation>
    <scope>IDENTIFICATION</scope>
    <source>
        <strain evidence="3">wikel</strain>
    </source>
</reference>
<dbReference type="VEuPathDB" id="VectorBase:ISCW009119"/>
<dbReference type="EMBL" id="ABJB010319768">
    <property type="status" value="NOT_ANNOTATED_CDS"/>
    <property type="molecule type" value="Genomic_DNA"/>
</dbReference>
<organism>
    <name type="scientific">Ixodes scapularis</name>
    <name type="common">Black-legged tick</name>
    <name type="synonym">Deer tick</name>
    <dbReference type="NCBI Taxonomy" id="6945"/>
    <lineage>
        <taxon>Eukaryota</taxon>
        <taxon>Metazoa</taxon>
        <taxon>Ecdysozoa</taxon>
        <taxon>Arthropoda</taxon>
        <taxon>Chelicerata</taxon>
        <taxon>Arachnida</taxon>
        <taxon>Acari</taxon>
        <taxon>Parasitiformes</taxon>
        <taxon>Ixodida</taxon>
        <taxon>Ixodoidea</taxon>
        <taxon>Ixodidae</taxon>
        <taxon>Ixodinae</taxon>
        <taxon>Ixodes</taxon>
    </lineage>
</organism>
<dbReference type="EMBL" id="ABJB011015262">
    <property type="status" value="NOT_ANNOTATED_CDS"/>
    <property type="molecule type" value="Genomic_DNA"/>
</dbReference>
<accession>B7Q193</accession>
<sequence>IYAGTPTALPPAAPCPGRPGCPRPACARTRRCAWAPCGSGRTQPPGRAPAGSGCPQTRCMSKEGPANHESKM</sequence>
<name>B7Q193_IXOSC</name>
<gene>
    <name evidence="2" type="ORF">IscW_ISCW009119</name>
</gene>
<evidence type="ECO:0000313" key="3">
    <source>
        <dbReference type="EnsemblMetazoa" id="ISCW009119-PA"/>
    </source>
</evidence>
<evidence type="ECO:0000313" key="2">
    <source>
        <dbReference type="EMBL" id="EEC12615.1"/>
    </source>
</evidence>
<dbReference type="AlphaFoldDB" id="B7Q193"/>
<dbReference type="EMBL" id="ABJB010662299">
    <property type="status" value="NOT_ANNOTATED_CDS"/>
    <property type="molecule type" value="Genomic_DNA"/>
</dbReference>